<evidence type="ECO:0000256" key="4">
    <source>
        <dbReference type="ARBA" id="ARBA00022695"/>
    </source>
</evidence>
<comment type="similarity">
    <text evidence="1 8">Belongs to the mannose-6-phosphate isomerase type 2 family.</text>
</comment>
<dbReference type="InterPro" id="IPR049577">
    <property type="entry name" value="GMPP_N"/>
</dbReference>
<keyword evidence="6" id="KW-0342">GTP-binding</keyword>
<evidence type="ECO:0000256" key="7">
    <source>
        <dbReference type="ARBA" id="ARBA00047343"/>
    </source>
</evidence>
<dbReference type="InterPro" id="IPR054566">
    <property type="entry name" value="ManC/GMP-like_b-helix"/>
</dbReference>
<dbReference type="PANTHER" id="PTHR46390">
    <property type="entry name" value="MANNOSE-1-PHOSPHATE GUANYLYLTRANSFERASE"/>
    <property type="match status" value="1"/>
</dbReference>
<evidence type="ECO:0000256" key="8">
    <source>
        <dbReference type="RuleBase" id="RU004190"/>
    </source>
</evidence>
<dbReference type="InterPro" id="IPR006375">
    <property type="entry name" value="Man1P_GuaTrfase/Man6P_Isoase"/>
</dbReference>
<dbReference type="CDD" id="cd02213">
    <property type="entry name" value="cupin_PMI_typeII_C"/>
    <property type="match status" value="1"/>
</dbReference>
<keyword evidence="5" id="KW-0547">Nucleotide-binding</keyword>
<dbReference type="Pfam" id="PF00483">
    <property type="entry name" value="NTP_transferase"/>
    <property type="match status" value="1"/>
</dbReference>
<feature type="domain" description="MannoseP isomerase/GMP-like beta-helix" evidence="11">
    <location>
        <begin position="307"/>
        <end position="361"/>
    </location>
</feature>
<dbReference type="Proteomes" id="UP000245125">
    <property type="component" value="Unassembled WGS sequence"/>
</dbReference>
<sequence>MKAVILAGGSGTRLWPLSRKNYPKQFLKINNCEVGEGCAFDKGSLIQQTVSRLLMTVEPEDVLIMTNDEYKFHVKSDLDALPEEVSGNIVLEPFKRNTAPAIALALRYCVDKLACSEDEVVFVCPADHIIEPESKFSQYLKAAEDAAEKGVIVTFGIKPLYPETGYGYIKTKSKTGDSQFTIHGSRASVPCLEVERFVEKPDAKTAEKYLKDGGYYWNSGMFAFTIGTLVKELKRHAPEIAALYDAGYDHMFSSFGQMPDISIDYAVMERAGTVVTLPMDIQWNDVGSWDSMFEVFPKDAAGNIKIGDVISHDTTNTLVISDKRLIATVGLDNLLVVETDDAILIARRGDAQKVKNVVETLTAAGRKEASEHTTTYRPWGSYTILEDGPRYKIKRIVVNKNEQLSLQMHHHRSEHWVVIKGTARVTIGEDLKFVHENESVYIPKSTLHRLENPGKLPLEIIEVQNGEYVEEDDIVRVDDVYGRGK</sequence>
<dbReference type="FunFam" id="3.90.550.10:FF:000046">
    <property type="entry name" value="Mannose-1-phosphate guanylyltransferase (GDP)"/>
    <property type="match status" value="1"/>
</dbReference>
<dbReference type="CDD" id="cd02509">
    <property type="entry name" value="GDP-M1P_Guanylyltransferase"/>
    <property type="match status" value="1"/>
</dbReference>
<dbReference type="NCBIfam" id="TIGR01479">
    <property type="entry name" value="GMP_PMI"/>
    <property type="match status" value="1"/>
</dbReference>
<proteinExistence type="inferred from homology"/>
<feature type="domain" description="Nucleotidyl transferase" evidence="9">
    <location>
        <begin position="2"/>
        <end position="300"/>
    </location>
</feature>
<dbReference type="PANTHER" id="PTHR46390:SF1">
    <property type="entry name" value="MANNOSE-1-PHOSPHATE GUANYLYLTRANSFERASE"/>
    <property type="match status" value="1"/>
</dbReference>
<dbReference type="GO" id="GO:0000271">
    <property type="term" value="P:polysaccharide biosynthetic process"/>
    <property type="evidence" value="ECO:0007669"/>
    <property type="project" value="InterPro"/>
</dbReference>
<evidence type="ECO:0000256" key="1">
    <source>
        <dbReference type="ARBA" id="ARBA00006115"/>
    </source>
</evidence>
<dbReference type="GO" id="GO:0009298">
    <property type="term" value="P:GDP-mannose biosynthetic process"/>
    <property type="evidence" value="ECO:0007669"/>
    <property type="project" value="TreeGrafter"/>
</dbReference>
<dbReference type="SUPFAM" id="SSF53448">
    <property type="entry name" value="Nucleotide-diphospho-sugar transferases"/>
    <property type="match status" value="1"/>
</dbReference>
<evidence type="ECO:0000256" key="6">
    <source>
        <dbReference type="ARBA" id="ARBA00023134"/>
    </source>
</evidence>
<dbReference type="InterPro" id="IPR011051">
    <property type="entry name" value="RmlC_Cupin_sf"/>
</dbReference>
<keyword evidence="4 12" id="KW-0548">Nucleotidyltransferase</keyword>
<reference evidence="13" key="1">
    <citation type="submission" date="2018-03" db="EMBL/GenBank/DDBJ databases">
        <authorList>
            <person name="Zecchin S."/>
        </authorList>
    </citation>
    <scope>NUCLEOTIDE SEQUENCE [LARGE SCALE GENOMIC DNA]</scope>
</reference>
<dbReference type="GO" id="GO:0005525">
    <property type="term" value="F:GTP binding"/>
    <property type="evidence" value="ECO:0007669"/>
    <property type="project" value="UniProtKB-KW"/>
</dbReference>
<dbReference type="InterPro" id="IPR014710">
    <property type="entry name" value="RmlC-like_jellyroll"/>
</dbReference>
<dbReference type="InterPro" id="IPR029044">
    <property type="entry name" value="Nucleotide-diphossugar_trans"/>
</dbReference>
<evidence type="ECO:0000259" key="11">
    <source>
        <dbReference type="Pfam" id="PF22640"/>
    </source>
</evidence>
<protein>
    <recommendedName>
        <fullName evidence="2">mannose-1-phosphate guanylyltransferase</fullName>
        <ecNumber evidence="2">2.7.7.13</ecNumber>
    </recommendedName>
</protein>
<gene>
    <name evidence="12" type="primary">cpsB</name>
    <name evidence="12" type="ORF">NBG4_130036</name>
</gene>
<keyword evidence="13" id="KW-1185">Reference proteome</keyword>
<dbReference type="InterPro" id="IPR005835">
    <property type="entry name" value="NTP_transferase_dom"/>
</dbReference>
<dbReference type="Pfam" id="PF22640">
    <property type="entry name" value="ManC_GMP_beta-helix"/>
    <property type="match status" value="1"/>
</dbReference>
<accession>A0A2U3QES7</accession>
<evidence type="ECO:0000256" key="5">
    <source>
        <dbReference type="ARBA" id="ARBA00022741"/>
    </source>
</evidence>
<dbReference type="AlphaFoldDB" id="A0A2U3QES7"/>
<dbReference type="EC" id="2.7.7.13" evidence="2"/>
<evidence type="ECO:0000259" key="9">
    <source>
        <dbReference type="Pfam" id="PF00483"/>
    </source>
</evidence>
<dbReference type="InterPro" id="IPR051161">
    <property type="entry name" value="Mannose-6P_isomerase_type2"/>
</dbReference>
<name>A0A2U3QES7_9BACT</name>
<dbReference type="Gene3D" id="2.60.120.10">
    <property type="entry name" value="Jelly Rolls"/>
    <property type="match status" value="1"/>
</dbReference>
<evidence type="ECO:0000313" key="13">
    <source>
        <dbReference type="Proteomes" id="UP000245125"/>
    </source>
</evidence>
<dbReference type="SUPFAM" id="SSF51182">
    <property type="entry name" value="RmlC-like cupins"/>
    <property type="match status" value="1"/>
</dbReference>
<evidence type="ECO:0000256" key="2">
    <source>
        <dbReference type="ARBA" id="ARBA00012387"/>
    </source>
</evidence>
<dbReference type="GO" id="GO:0004475">
    <property type="term" value="F:mannose-1-phosphate guanylyltransferase (GTP) activity"/>
    <property type="evidence" value="ECO:0007669"/>
    <property type="project" value="UniProtKB-EC"/>
</dbReference>
<evidence type="ECO:0000313" key="12">
    <source>
        <dbReference type="EMBL" id="SPP99913.1"/>
    </source>
</evidence>
<evidence type="ECO:0000259" key="10">
    <source>
        <dbReference type="Pfam" id="PF01050"/>
    </source>
</evidence>
<evidence type="ECO:0000256" key="3">
    <source>
        <dbReference type="ARBA" id="ARBA00022679"/>
    </source>
</evidence>
<feature type="domain" description="Mannose-6-phosphate isomerase type II C-terminal" evidence="10">
    <location>
        <begin position="365"/>
        <end position="479"/>
    </location>
</feature>
<organism evidence="12 13">
    <name type="scientific">Candidatus Sulfobium mesophilum</name>
    <dbReference type="NCBI Taxonomy" id="2016548"/>
    <lineage>
        <taxon>Bacteria</taxon>
        <taxon>Pseudomonadati</taxon>
        <taxon>Nitrospirota</taxon>
        <taxon>Nitrospiria</taxon>
        <taxon>Nitrospirales</taxon>
        <taxon>Nitrospiraceae</taxon>
        <taxon>Candidatus Sulfobium</taxon>
    </lineage>
</organism>
<keyword evidence="3 12" id="KW-0808">Transferase</keyword>
<dbReference type="OrthoDB" id="9806359at2"/>
<dbReference type="InterPro" id="IPR001538">
    <property type="entry name" value="Man6P_isomerase-2_C"/>
</dbReference>
<dbReference type="Pfam" id="PF01050">
    <property type="entry name" value="MannoseP_isomer"/>
    <property type="match status" value="1"/>
</dbReference>
<comment type="catalytic activity">
    <reaction evidence="7">
        <text>alpha-D-mannose 1-phosphate + GTP + H(+) = GDP-alpha-D-mannose + diphosphate</text>
        <dbReference type="Rhea" id="RHEA:15229"/>
        <dbReference type="ChEBI" id="CHEBI:15378"/>
        <dbReference type="ChEBI" id="CHEBI:33019"/>
        <dbReference type="ChEBI" id="CHEBI:37565"/>
        <dbReference type="ChEBI" id="CHEBI:57527"/>
        <dbReference type="ChEBI" id="CHEBI:58409"/>
        <dbReference type="EC" id="2.7.7.13"/>
    </reaction>
</comment>
<dbReference type="EMBL" id="OUUY01000035">
    <property type="protein sequence ID" value="SPP99913.1"/>
    <property type="molecule type" value="Genomic_DNA"/>
</dbReference>
<dbReference type="Gene3D" id="3.90.550.10">
    <property type="entry name" value="Spore Coat Polysaccharide Biosynthesis Protein SpsA, Chain A"/>
    <property type="match status" value="1"/>
</dbReference>
<dbReference type="FunFam" id="2.60.120.10:FF:000032">
    <property type="entry name" value="Mannose-1-phosphate guanylyltransferase/mannose-6-phosphate isomerase"/>
    <property type="match status" value="1"/>
</dbReference>